<dbReference type="Proteomes" id="UP000759537">
    <property type="component" value="Unassembled WGS sequence"/>
</dbReference>
<sequence>MPPPAPVKSPTFDRRSFLKYVKNIGRPYRKQAKELISISRAFVVVQEPTSHPCDELESALQLIDDALTAATDAGKTTSKDADDKFKKAINALIAYEKSFHSKEIVAEKMEKAEAYDKSSSTILNRLKENFRPLVEEPKMIVKFLLHKSLPDTCPTIVTQALCQSSNLNEILWNFSRYKDEKRRLTLKQKPHFYEVLPTRSSEYGGEFRAYPVETFQHERISVLTDDSGKAGRVYLETAEKKRVFGRVWIPEDAIIFKDIFGTLEGESLIGSFIQDTPNLWCFEEPSPSYPSRPSLSPGTLNSPSPTATATPTTSSTGGLIGDWKEPIRRMTYLLDFNIWISPRPPDFSPSYSTFPSPSPPSGSSISIDTRLSINVPQSRDSRLPITIQIPGESSTGPSSPSSFMTARSTPLSQQRPEAELSPRLRAPLSPELALPSPTTCPLLHPDDITSPQEVTVSGDTIPSPAFITAVPSPIARTAITSPLQVISPIVPHAESDEDEDSVGHDPSQFSYSIPEDEDVSDDGTVTPTSNTRKRKRRRWYHKCVEVVKRKLRRRVPRGASASTPNLAGHGALL</sequence>
<dbReference type="AlphaFoldDB" id="A0A9P5JVV1"/>
<evidence type="ECO:0000313" key="3">
    <source>
        <dbReference type="Proteomes" id="UP000759537"/>
    </source>
</evidence>
<dbReference type="EMBL" id="WHVB01000043">
    <property type="protein sequence ID" value="KAF8466092.1"/>
    <property type="molecule type" value="Genomic_DNA"/>
</dbReference>
<comment type="caution">
    <text evidence="2">The sequence shown here is derived from an EMBL/GenBank/DDBJ whole genome shotgun (WGS) entry which is preliminary data.</text>
</comment>
<feature type="region of interest" description="Disordered" evidence="1">
    <location>
        <begin position="387"/>
        <end position="420"/>
    </location>
</feature>
<feature type="region of interest" description="Disordered" evidence="1">
    <location>
        <begin position="551"/>
        <end position="573"/>
    </location>
</feature>
<organism evidence="2 3">
    <name type="scientific">Russula ochroleuca</name>
    <dbReference type="NCBI Taxonomy" id="152965"/>
    <lineage>
        <taxon>Eukaryota</taxon>
        <taxon>Fungi</taxon>
        <taxon>Dikarya</taxon>
        <taxon>Basidiomycota</taxon>
        <taxon>Agaricomycotina</taxon>
        <taxon>Agaricomycetes</taxon>
        <taxon>Russulales</taxon>
        <taxon>Russulaceae</taxon>
        <taxon>Russula</taxon>
    </lineage>
</organism>
<reference evidence="2" key="1">
    <citation type="submission" date="2019-10" db="EMBL/GenBank/DDBJ databases">
        <authorList>
            <consortium name="DOE Joint Genome Institute"/>
            <person name="Kuo A."/>
            <person name="Miyauchi S."/>
            <person name="Kiss E."/>
            <person name="Drula E."/>
            <person name="Kohler A."/>
            <person name="Sanchez-Garcia M."/>
            <person name="Andreopoulos B."/>
            <person name="Barry K.W."/>
            <person name="Bonito G."/>
            <person name="Buee M."/>
            <person name="Carver A."/>
            <person name="Chen C."/>
            <person name="Cichocki N."/>
            <person name="Clum A."/>
            <person name="Culley D."/>
            <person name="Crous P.W."/>
            <person name="Fauchery L."/>
            <person name="Girlanda M."/>
            <person name="Hayes R."/>
            <person name="Keri Z."/>
            <person name="LaButti K."/>
            <person name="Lipzen A."/>
            <person name="Lombard V."/>
            <person name="Magnuson J."/>
            <person name="Maillard F."/>
            <person name="Morin E."/>
            <person name="Murat C."/>
            <person name="Nolan M."/>
            <person name="Ohm R."/>
            <person name="Pangilinan J."/>
            <person name="Pereira M."/>
            <person name="Perotto S."/>
            <person name="Peter M."/>
            <person name="Riley R."/>
            <person name="Sitrit Y."/>
            <person name="Stielow B."/>
            <person name="Szollosi G."/>
            <person name="Zifcakova L."/>
            <person name="Stursova M."/>
            <person name="Spatafora J.W."/>
            <person name="Tedersoo L."/>
            <person name="Vaario L.-M."/>
            <person name="Yamada A."/>
            <person name="Yan M."/>
            <person name="Wang P."/>
            <person name="Xu J."/>
            <person name="Bruns T."/>
            <person name="Baldrian P."/>
            <person name="Vilgalys R."/>
            <person name="Henrissat B."/>
            <person name="Grigoriev I.V."/>
            <person name="Hibbett D."/>
            <person name="Nagy L.G."/>
            <person name="Martin F.M."/>
        </authorList>
    </citation>
    <scope>NUCLEOTIDE SEQUENCE</scope>
    <source>
        <strain evidence="2">Prilba</strain>
    </source>
</reference>
<feature type="compositionally biased region" description="Low complexity" evidence="1">
    <location>
        <begin position="390"/>
        <end position="402"/>
    </location>
</feature>
<keyword evidence="3" id="KW-1185">Reference proteome</keyword>
<proteinExistence type="predicted"/>
<dbReference type="OrthoDB" id="3258581at2759"/>
<name>A0A9P5JVV1_9AGAM</name>
<evidence type="ECO:0000256" key="1">
    <source>
        <dbReference type="SAM" id="MobiDB-lite"/>
    </source>
</evidence>
<feature type="compositionally biased region" description="Low complexity" evidence="1">
    <location>
        <begin position="290"/>
        <end position="316"/>
    </location>
</feature>
<evidence type="ECO:0000313" key="2">
    <source>
        <dbReference type="EMBL" id="KAF8466092.1"/>
    </source>
</evidence>
<feature type="region of interest" description="Disordered" evidence="1">
    <location>
        <begin position="493"/>
        <end position="537"/>
    </location>
</feature>
<protein>
    <submittedName>
        <fullName evidence="2">Uncharacterized protein</fullName>
    </submittedName>
</protein>
<accession>A0A9P5JVV1</accession>
<gene>
    <name evidence="2" type="ORF">DFH94DRAFT_348826</name>
</gene>
<feature type="compositionally biased region" description="Polar residues" evidence="1">
    <location>
        <begin position="403"/>
        <end position="415"/>
    </location>
</feature>
<feature type="region of interest" description="Disordered" evidence="1">
    <location>
        <begin position="290"/>
        <end position="321"/>
    </location>
</feature>
<reference evidence="2" key="2">
    <citation type="journal article" date="2020" name="Nat. Commun.">
        <title>Large-scale genome sequencing of mycorrhizal fungi provides insights into the early evolution of symbiotic traits.</title>
        <authorList>
            <person name="Miyauchi S."/>
            <person name="Kiss E."/>
            <person name="Kuo A."/>
            <person name="Drula E."/>
            <person name="Kohler A."/>
            <person name="Sanchez-Garcia M."/>
            <person name="Morin E."/>
            <person name="Andreopoulos B."/>
            <person name="Barry K.W."/>
            <person name="Bonito G."/>
            <person name="Buee M."/>
            <person name="Carver A."/>
            <person name="Chen C."/>
            <person name="Cichocki N."/>
            <person name="Clum A."/>
            <person name="Culley D."/>
            <person name="Crous P.W."/>
            <person name="Fauchery L."/>
            <person name="Girlanda M."/>
            <person name="Hayes R.D."/>
            <person name="Keri Z."/>
            <person name="LaButti K."/>
            <person name="Lipzen A."/>
            <person name="Lombard V."/>
            <person name="Magnuson J."/>
            <person name="Maillard F."/>
            <person name="Murat C."/>
            <person name="Nolan M."/>
            <person name="Ohm R.A."/>
            <person name="Pangilinan J."/>
            <person name="Pereira M.F."/>
            <person name="Perotto S."/>
            <person name="Peter M."/>
            <person name="Pfister S."/>
            <person name="Riley R."/>
            <person name="Sitrit Y."/>
            <person name="Stielow J.B."/>
            <person name="Szollosi G."/>
            <person name="Zifcakova L."/>
            <person name="Stursova M."/>
            <person name="Spatafora J.W."/>
            <person name="Tedersoo L."/>
            <person name="Vaario L.M."/>
            <person name="Yamada A."/>
            <person name="Yan M."/>
            <person name="Wang P."/>
            <person name="Xu J."/>
            <person name="Bruns T."/>
            <person name="Baldrian P."/>
            <person name="Vilgalys R."/>
            <person name="Dunand C."/>
            <person name="Henrissat B."/>
            <person name="Grigoriev I.V."/>
            <person name="Hibbett D."/>
            <person name="Nagy L.G."/>
            <person name="Martin F.M."/>
        </authorList>
    </citation>
    <scope>NUCLEOTIDE SEQUENCE</scope>
    <source>
        <strain evidence="2">Prilba</strain>
    </source>
</reference>